<dbReference type="EMBL" id="CM042011">
    <property type="protein sequence ID" value="KAI3768285.1"/>
    <property type="molecule type" value="Genomic_DNA"/>
</dbReference>
<protein>
    <submittedName>
        <fullName evidence="1">Uncharacterized protein</fullName>
    </submittedName>
</protein>
<comment type="caution">
    <text evidence="1">The sequence shown here is derived from an EMBL/GenBank/DDBJ whole genome shotgun (WGS) entry which is preliminary data.</text>
</comment>
<keyword evidence="2" id="KW-1185">Reference proteome</keyword>
<accession>A0ACB9FAX5</accession>
<proteinExistence type="predicted"/>
<sequence length="83" mass="9734">MDPNFKTRTKACQTNSYWIDSDTGVPGYRCSWDLDPGCRNSCRMGTFSIASMRRERETSDRVPFQSMDMEYKILLHWYKHVAG</sequence>
<reference evidence="2" key="1">
    <citation type="journal article" date="2022" name="Mol. Ecol. Resour.">
        <title>The genomes of chicory, endive, great burdock and yacon provide insights into Asteraceae palaeo-polyploidization history and plant inulin production.</title>
        <authorList>
            <person name="Fan W."/>
            <person name="Wang S."/>
            <person name="Wang H."/>
            <person name="Wang A."/>
            <person name="Jiang F."/>
            <person name="Liu H."/>
            <person name="Zhao H."/>
            <person name="Xu D."/>
            <person name="Zhang Y."/>
        </authorList>
    </citation>
    <scope>NUCLEOTIDE SEQUENCE [LARGE SCALE GENOMIC DNA]</scope>
    <source>
        <strain evidence="2">cv. Punajuju</strain>
    </source>
</reference>
<name>A0ACB9FAX5_CICIN</name>
<evidence type="ECO:0000313" key="2">
    <source>
        <dbReference type="Proteomes" id="UP001055811"/>
    </source>
</evidence>
<reference evidence="1 2" key="2">
    <citation type="journal article" date="2022" name="Mol. Ecol. Resour.">
        <title>The genomes of chicory, endive, great burdock and yacon provide insights into Asteraceae paleo-polyploidization history and plant inulin production.</title>
        <authorList>
            <person name="Fan W."/>
            <person name="Wang S."/>
            <person name="Wang H."/>
            <person name="Wang A."/>
            <person name="Jiang F."/>
            <person name="Liu H."/>
            <person name="Zhao H."/>
            <person name="Xu D."/>
            <person name="Zhang Y."/>
        </authorList>
    </citation>
    <scope>NUCLEOTIDE SEQUENCE [LARGE SCALE GENOMIC DNA]</scope>
    <source>
        <strain evidence="2">cv. Punajuju</strain>
        <tissue evidence="1">Leaves</tissue>
    </source>
</reference>
<dbReference type="Proteomes" id="UP001055811">
    <property type="component" value="Linkage Group LG03"/>
</dbReference>
<organism evidence="1 2">
    <name type="scientific">Cichorium intybus</name>
    <name type="common">Chicory</name>
    <dbReference type="NCBI Taxonomy" id="13427"/>
    <lineage>
        <taxon>Eukaryota</taxon>
        <taxon>Viridiplantae</taxon>
        <taxon>Streptophyta</taxon>
        <taxon>Embryophyta</taxon>
        <taxon>Tracheophyta</taxon>
        <taxon>Spermatophyta</taxon>
        <taxon>Magnoliopsida</taxon>
        <taxon>eudicotyledons</taxon>
        <taxon>Gunneridae</taxon>
        <taxon>Pentapetalae</taxon>
        <taxon>asterids</taxon>
        <taxon>campanulids</taxon>
        <taxon>Asterales</taxon>
        <taxon>Asteraceae</taxon>
        <taxon>Cichorioideae</taxon>
        <taxon>Cichorieae</taxon>
        <taxon>Cichoriinae</taxon>
        <taxon>Cichorium</taxon>
    </lineage>
</organism>
<evidence type="ECO:0000313" key="1">
    <source>
        <dbReference type="EMBL" id="KAI3768285.1"/>
    </source>
</evidence>
<gene>
    <name evidence="1" type="ORF">L2E82_18838</name>
</gene>